<feature type="domain" description="PhnB-like" evidence="1">
    <location>
        <begin position="5"/>
        <end position="119"/>
    </location>
</feature>
<dbReference type="GO" id="GO:0008168">
    <property type="term" value="F:methyltransferase activity"/>
    <property type="evidence" value="ECO:0007669"/>
    <property type="project" value="UniProtKB-KW"/>
</dbReference>
<accession>A0A839Z437</accession>
<dbReference type="InterPro" id="IPR028973">
    <property type="entry name" value="PhnB-like"/>
</dbReference>
<comment type="caution">
    <text evidence="2">The sequence shown here is derived from an EMBL/GenBank/DDBJ whole genome shotgun (WGS) entry which is preliminary data.</text>
</comment>
<dbReference type="InterPro" id="IPR009725">
    <property type="entry name" value="3_dmu_93_MTrfase"/>
</dbReference>
<dbReference type="GO" id="GO:0032259">
    <property type="term" value="P:methylation"/>
    <property type="evidence" value="ECO:0007669"/>
    <property type="project" value="UniProtKB-KW"/>
</dbReference>
<evidence type="ECO:0000259" key="1">
    <source>
        <dbReference type="Pfam" id="PF06983"/>
    </source>
</evidence>
<dbReference type="Pfam" id="PF06983">
    <property type="entry name" value="3-dmu-9_3-mt"/>
    <property type="match status" value="1"/>
</dbReference>
<gene>
    <name evidence="2" type="ORF">FHS50_001655</name>
</gene>
<dbReference type="RefSeq" id="WP_183933983.1">
    <property type="nucleotide sequence ID" value="NZ_JACICF010000002.1"/>
</dbReference>
<keyword evidence="2" id="KW-0808">Transferase</keyword>
<evidence type="ECO:0000313" key="3">
    <source>
        <dbReference type="Proteomes" id="UP000578569"/>
    </source>
</evidence>
<keyword evidence="3" id="KW-1185">Reference proteome</keyword>
<dbReference type="Gene3D" id="3.10.180.10">
    <property type="entry name" value="2,3-Dihydroxybiphenyl 1,2-Dioxygenase, domain 1"/>
    <property type="match status" value="1"/>
</dbReference>
<dbReference type="PIRSF" id="PIRSF021700">
    <property type="entry name" value="3_dmu_93_MTrfase"/>
    <property type="match status" value="1"/>
</dbReference>
<name>A0A839Z437_9SPHN</name>
<dbReference type="EMBL" id="JACICF010000002">
    <property type="protein sequence ID" value="MBB3764593.1"/>
    <property type="molecule type" value="Genomic_DNA"/>
</dbReference>
<keyword evidence="2" id="KW-0830">Ubiquinone</keyword>
<dbReference type="SUPFAM" id="SSF54593">
    <property type="entry name" value="Glyoxalase/Bleomycin resistance protein/Dihydroxybiphenyl dioxygenase"/>
    <property type="match status" value="1"/>
</dbReference>
<dbReference type="PANTHER" id="PTHR33990:SF2">
    <property type="entry name" value="PHNB-LIKE DOMAIN-CONTAINING PROTEIN"/>
    <property type="match status" value="1"/>
</dbReference>
<dbReference type="CDD" id="cd06588">
    <property type="entry name" value="PhnB_like"/>
    <property type="match status" value="1"/>
</dbReference>
<proteinExistence type="predicted"/>
<dbReference type="Proteomes" id="UP000578569">
    <property type="component" value="Unassembled WGS sequence"/>
</dbReference>
<organism evidence="2 3">
    <name type="scientific">Sphingomicrobium lutaoense</name>
    <dbReference type="NCBI Taxonomy" id="515949"/>
    <lineage>
        <taxon>Bacteria</taxon>
        <taxon>Pseudomonadati</taxon>
        <taxon>Pseudomonadota</taxon>
        <taxon>Alphaproteobacteria</taxon>
        <taxon>Sphingomonadales</taxon>
        <taxon>Sphingomonadaceae</taxon>
        <taxon>Sphingomicrobium</taxon>
    </lineage>
</organism>
<evidence type="ECO:0000313" key="2">
    <source>
        <dbReference type="EMBL" id="MBB3764593.1"/>
    </source>
</evidence>
<dbReference type="InterPro" id="IPR029068">
    <property type="entry name" value="Glyas_Bleomycin-R_OHBP_Dase"/>
</dbReference>
<sequence length="157" mass="16879">MSSALRPCLWYDGDAEEAARLYAGAIPGSRLLSLNRAPHDWPAGTKGDVITVDMEVAGQRVMLLNGGDAFRPSPATSLMIVTGDQEETDRCWDALLADGGSAMACGWCVDRFGHAWQVTPRRLLDLLADEKQAANAFAAMNEMVKIDIAALDRACAP</sequence>
<protein>
    <submittedName>
        <fullName evidence="2">Putative 3-demethylubiquinone-9 3-methyltransferase (Glyoxalase superfamily)</fullName>
    </submittedName>
</protein>
<reference evidence="2 3" key="1">
    <citation type="submission" date="2020-08" db="EMBL/GenBank/DDBJ databases">
        <title>Genomic Encyclopedia of Type Strains, Phase IV (KMG-IV): sequencing the most valuable type-strain genomes for metagenomic binning, comparative biology and taxonomic classification.</title>
        <authorList>
            <person name="Goeker M."/>
        </authorList>
    </citation>
    <scope>NUCLEOTIDE SEQUENCE [LARGE SCALE GENOMIC DNA]</scope>
    <source>
        <strain evidence="2 3">DSM 24194</strain>
    </source>
</reference>
<keyword evidence="2" id="KW-0489">Methyltransferase</keyword>
<dbReference type="AlphaFoldDB" id="A0A839Z437"/>
<dbReference type="PANTHER" id="PTHR33990">
    <property type="entry name" value="PROTEIN YJDN-RELATED"/>
    <property type="match status" value="1"/>
</dbReference>